<accession>A0ABX1YJY7</accession>
<comment type="caution">
    <text evidence="1">The sequence shown here is derived from an EMBL/GenBank/DDBJ whole genome shotgun (WGS) entry which is preliminary data.</text>
</comment>
<name>A0ABX1YJY7_9BACL</name>
<gene>
    <name evidence="1" type="ORF">GC101_20095</name>
</gene>
<reference evidence="1 2" key="1">
    <citation type="submission" date="2019-10" db="EMBL/GenBank/DDBJ databases">
        <title>Description of Paenibacillus terricola sp. nov.</title>
        <authorList>
            <person name="Carlier A."/>
            <person name="Qi S."/>
        </authorList>
    </citation>
    <scope>NUCLEOTIDE SEQUENCE [LARGE SCALE GENOMIC DNA]</scope>
    <source>
        <strain evidence="1 2">LMG 31459</strain>
    </source>
</reference>
<protein>
    <submittedName>
        <fullName evidence="1">Uncharacterized protein</fullName>
    </submittedName>
</protein>
<keyword evidence="2" id="KW-1185">Reference proteome</keyword>
<proteinExistence type="predicted"/>
<evidence type="ECO:0000313" key="1">
    <source>
        <dbReference type="EMBL" id="NOU81168.1"/>
    </source>
</evidence>
<dbReference type="Proteomes" id="UP000596857">
    <property type="component" value="Unassembled WGS sequence"/>
</dbReference>
<dbReference type="EMBL" id="WHOB01000059">
    <property type="protein sequence ID" value="NOU81168.1"/>
    <property type="molecule type" value="Genomic_DNA"/>
</dbReference>
<evidence type="ECO:0000313" key="2">
    <source>
        <dbReference type="Proteomes" id="UP000596857"/>
    </source>
</evidence>
<organism evidence="1 2">
    <name type="scientific">Paenibacillus phytohabitans</name>
    <dbReference type="NCBI Taxonomy" id="2654978"/>
    <lineage>
        <taxon>Bacteria</taxon>
        <taxon>Bacillati</taxon>
        <taxon>Bacillota</taxon>
        <taxon>Bacilli</taxon>
        <taxon>Bacillales</taxon>
        <taxon>Paenibacillaceae</taxon>
        <taxon>Paenibacillus</taxon>
    </lineage>
</organism>
<sequence length="95" mass="10916">MSNSDLTSLHLLHTHPTHHEEARGPRQDYSIDIKKFIDLKKFTDLFAHGFAQMNQLIDSCNEPAHGQPIVLLTFYSQYSVSLYKCQADDHPAYNI</sequence>